<dbReference type="RefSeq" id="WP_186913203.1">
    <property type="nucleotide sequence ID" value="NZ_JACOFV010000013.1"/>
</dbReference>
<proteinExistence type="predicted"/>
<dbReference type="InterPro" id="IPR058625">
    <property type="entry name" value="MdtA-like_BSH"/>
</dbReference>
<evidence type="ECO:0000256" key="1">
    <source>
        <dbReference type="SAM" id="Coils"/>
    </source>
</evidence>
<feature type="coiled-coil region" evidence="1">
    <location>
        <begin position="131"/>
        <end position="165"/>
    </location>
</feature>
<dbReference type="AlphaFoldDB" id="A0A923KIU2"/>
<organism evidence="5 6">
    <name type="scientific">Undibacterium jejuense</name>
    <dbReference type="NCBI Taxonomy" id="1344949"/>
    <lineage>
        <taxon>Bacteria</taxon>
        <taxon>Pseudomonadati</taxon>
        <taxon>Pseudomonadota</taxon>
        <taxon>Betaproteobacteria</taxon>
        <taxon>Burkholderiales</taxon>
        <taxon>Oxalobacteraceae</taxon>
        <taxon>Undibacterium</taxon>
    </lineage>
</organism>
<gene>
    <name evidence="5" type="ORF">H8K32_14235</name>
</gene>
<sequence>MQSRTEIIARQAHRYGHETIQLGMSPWRLTSILLAIMALTVLLLIWLCDYTKKARVLGQVVPSQGLTKVIALQAGVVNDLRVTEGQHVKAGDVLLQINSSKALVHGSLQKEVLTSIDERSANLEESKEVVHSMYRAKKREAKEKVRQLSAQASDLAKQKSLLEQRSKLANLALQRQQKLLEEGYVSAASVDEKRAELAMADSQLAALRSSVAEMAQQQATATSLLEQLPLSSQSERNSLNRDIAALAAERAHQESQREMRVIAPRDGIVTALQIKQGATVTEQTVLLQLLPEGDSYQVELFVPSRDIGFVKTGMQVSLRYEAFPYQKFGVQTGRVLELTKTVIPARELSVSLPEREDYYRLLVKLSSQKINHANQSWDLQSGMKVEADVTLDTRPIWEWLFEPLLGLKKNQKLNSERMKS</sequence>
<evidence type="ECO:0000256" key="2">
    <source>
        <dbReference type="SAM" id="Phobius"/>
    </source>
</evidence>
<evidence type="ECO:0000259" key="4">
    <source>
        <dbReference type="Pfam" id="PF26002"/>
    </source>
</evidence>
<evidence type="ECO:0000259" key="3">
    <source>
        <dbReference type="Pfam" id="PF25917"/>
    </source>
</evidence>
<keyword evidence="6" id="KW-1185">Reference proteome</keyword>
<dbReference type="InterPro" id="IPR058982">
    <property type="entry name" value="Beta-barrel_AprE"/>
</dbReference>
<feature type="domain" description="Multidrug resistance protein MdtA-like barrel-sandwich hybrid" evidence="3">
    <location>
        <begin position="75"/>
        <end position="282"/>
    </location>
</feature>
<dbReference type="Pfam" id="PF26002">
    <property type="entry name" value="Beta-barrel_AprE"/>
    <property type="match status" value="1"/>
</dbReference>
<name>A0A923KIU2_9BURK</name>
<dbReference type="EMBL" id="JACOFV010000013">
    <property type="protein sequence ID" value="MBC3863262.1"/>
    <property type="molecule type" value="Genomic_DNA"/>
</dbReference>
<dbReference type="PRINTS" id="PR01490">
    <property type="entry name" value="RTXTOXIND"/>
</dbReference>
<keyword evidence="2" id="KW-1133">Transmembrane helix</keyword>
<dbReference type="Gene3D" id="2.40.30.170">
    <property type="match status" value="1"/>
</dbReference>
<dbReference type="InterPro" id="IPR011053">
    <property type="entry name" value="Single_hybrid_motif"/>
</dbReference>
<evidence type="ECO:0000313" key="5">
    <source>
        <dbReference type="EMBL" id="MBC3863262.1"/>
    </source>
</evidence>
<feature type="domain" description="AprE-like beta-barrel" evidence="4">
    <location>
        <begin position="298"/>
        <end position="390"/>
    </location>
</feature>
<accession>A0A923KIU2</accession>
<evidence type="ECO:0000313" key="6">
    <source>
        <dbReference type="Proteomes" id="UP000634011"/>
    </source>
</evidence>
<keyword evidence="2" id="KW-0812">Transmembrane</keyword>
<dbReference type="PANTHER" id="PTHR30386">
    <property type="entry name" value="MEMBRANE FUSION SUBUNIT OF EMRAB-TOLC MULTIDRUG EFFLUX PUMP"/>
    <property type="match status" value="1"/>
</dbReference>
<keyword evidence="2" id="KW-0472">Membrane</keyword>
<comment type="caution">
    <text evidence="5">The sequence shown here is derived from an EMBL/GenBank/DDBJ whole genome shotgun (WGS) entry which is preliminary data.</text>
</comment>
<protein>
    <submittedName>
        <fullName evidence="5">HlyD family efflux transporter periplasmic adaptor subunit</fullName>
    </submittedName>
</protein>
<dbReference type="PANTHER" id="PTHR30386:SF28">
    <property type="entry name" value="EXPORTED PROTEIN"/>
    <property type="match status" value="1"/>
</dbReference>
<dbReference type="Proteomes" id="UP000634011">
    <property type="component" value="Unassembled WGS sequence"/>
</dbReference>
<reference evidence="5" key="1">
    <citation type="submission" date="2020-08" db="EMBL/GenBank/DDBJ databases">
        <title>Novel species isolated from subtropical streams in China.</title>
        <authorList>
            <person name="Lu H."/>
        </authorList>
    </citation>
    <scope>NUCLEOTIDE SEQUENCE</scope>
    <source>
        <strain evidence="5">KACC 12607</strain>
    </source>
</reference>
<dbReference type="Gene3D" id="2.40.50.100">
    <property type="match status" value="1"/>
</dbReference>
<dbReference type="SUPFAM" id="SSF51230">
    <property type="entry name" value="Single hybrid motif"/>
    <property type="match status" value="1"/>
</dbReference>
<dbReference type="InterPro" id="IPR050739">
    <property type="entry name" value="MFP"/>
</dbReference>
<keyword evidence="1" id="KW-0175">Coiled coil</keyword>
<dbReference type="Pfam" id="PF25917">
    <property type="entry name" value="BSH_RND"/>
    <property type="match status" value="1"/>
</dbReference>
<feature type="transmembrane region" description="Helical" evidence="2">
    <location>
        <begin position="27"/>
        <end position="47"/>
    </location>
</feature>